<reference evidence="1" key="1">
    <citation type="journal article" date="2021" name="New Phytol.">
        <title>Evolutionary innovations through gain and loss of genes in the ectomycorrhizal Boletales.</title>
        <authorList>
            <person name="Wu G."/>
            <person name="Miyauchi S."/>
            <person name="Morin E."/>
            <person name="Kuo A."/>
            <person name="Drula E."/>
            <person name="Varga T."/>
            <person name="Kohler A."/>
            <person name="Feng B."/>
            <person name="Cao Y."/>
            <person name="Lipzen A."/>
            <person name="Daum C."/>
            <person name="Hundley H."/>
            <person name="Pangilinan J."/>
            <person name="Johnson J."/>
            <person name="Barry K."/>
            <person name="LaButti K."/>
            <person name="Ng V."/>
            <person name="Ahrendt S."/>
            <person name="Min B."/>
            <person name="Choi I.G."/>
            <person name="Park H."/>
            <person name="Plett J.M."/>
            <person name="Magnuson J."/>
            <person name="Spatafora J.W."/>
            <person name="Nagy L.G."/>
            <person name="Henrissat B."/>
            <person name="Grigoriev I.V."/>
            <person name="Yang Z.L."/>
            <person name="Xu J."/>
            <person name="Martin F.M."/>
        </authorList>
    </citation>
    <scope>NUCLEOTIDE SEQUENCE</scope>
    <source>
        <strain evidence="1">KUC20120723A-06</strain>
    </source>
</reference>
<name>A0ACB8BN91_9AGAM</name>
<sequence>MPRDTAHSAFVPSTRGVEDLAFQSVLGPRLNVQLLCVSTVVIRVLNRCGHDSCFRTIAIYIFCYPLLCAPYHKLRDLTFSATDVTLAL</sequence>
<keyword evidence="2" id="KW-1185">Reference proteome</keyword>
<gene>
    <name evidence="1" type="ORF">BV22DRAFT_1032522</name>
</gene>
<evidence type="ECO:0000313" key="2">
    <source>
        <dbReference type="Proteomes" id="UP000790709"/>
    </source>
</evidence>
<organism evidence="1 2">
    <name type="scientific">Leucogyrophana mollusca</name>
    <dbReference type="NCBI Taxonomy" id="85980"/>
    <lineage>
        <taxon>Eukaryota</taxon>
        <taxon>Fungi</taxon>
        <taxon>Dikarya</taxon>
        <taxon>Basidiomycota</taxon>
        <taxon>Agaricomycotina</taxon>
        <taxon>Agaricomycetes</taxon>
        <taxon>Agaricomycetidae</taxon>
        <taxon>Boletales</taxon>
        <taxon>Boletales incertae sedis</taxon>
        <taxon>Leucogyrophana</taxon>
    </lineage>
</organism>
<accession>A0ACB8BN91</accession>
<comment type="caution">
    <text evidence="1">The sequence shown here is derived from an EMBL/GenBank/DDBJ whole genome shotgun (WGS) entry which is preliminary data.</text>
</comment>
<dbReference type="EMBL" id="MU266377">
    <property type="protein sequence ID" value="KAH7926779.1"/>
    <property type="molecule type" value="Genomic_DNA"/>
</dbReference>
<evidence type="ECO:0000313" key="1">
    <source>
        <dbReference type="EMBL" id="KAH7926779.1"/>
    </source>
</evidence>
<protein>
    <submittedName>
        <fullName evidence="1">Uncharacterized protein</fullName>
    </submittedName>
</protein>
<dbReference type="Proteomes" id="UP000790709">
    <property type="component" value="Unassembled WGS sequence"/>
</dbReference>
<proteinExistence type="predicted"/>